<reference evidence="1 2" key="1">
    <citation type="submission" date="2020-02" db="EMBL/GenBank/DDBJ databases">
        <authorList>
            <person name="Ma Q."/>
            <person name="Huang Y."/>
            <person name="Song X."/>
            <person name="Pei D."/>
        </authorList>
    </citation>
    <scope>NUCLEOTIDE SEQUENCE [LARGE SCALE GENOMIC DNA]</scope>
    <source>
        <strain evidence="1">Sxm20200214</strain>
        <tissue evidence="1">Leaf</tissue>
    </source>
</reference>
<dbReference type="EMBL" id="JAAMPC010000002">
    <property type="protein sequence ID" value="KAG2328559.1"/>
    <property type="molecule type" value="Genomic_DNA"/>
</dbReference>
<comment type="caution">
    <text evidence="1">The sequence shown here is derived from an EMBL/GenBank/DDBJ whole genome shotgun (WGS) entry which is preliminary data.</text>
</comment>
<organism evidence="1 2">
    <name type="scientific">Brassica carinata</name>
    <name type="common">Ethiopian mustard</name>
    <name type="synonym">Abyssinian cabbage</name>
    <dbReference type="NCBI Taxonomy" id="52824"/>
    <lineage>
        <taxon>Eukaryota</taxon>
        <taxon>Viridiplantae</taxon>
        <taxon>Streptophyta</taxon>
        <taxon>Embryophyta</taxon>
        <taxon>Tracheophyta</taxon>
        <taxon>Spermatophyta</taxon>
        <taxon>Magnoliopsida</taxon>
        <taxon>eudicotyledons</taxon>
        <taxon>Gunneridae</taxon>
        <taxon>Pentapetalae</taxon>
        <taxon>rosids</taxon>
        <taxon>malvids</taxon>
        <taxon>Brassicales</taxon>
        <taxon>Brassicaceae</taxon>
        <taxon>Brassiceae</taxon>
        <taxon>Brassica</taxon>
    </lineage>
</organism>
<dbReference type="Proteomes" id="UP000886595">
    <property type="component" value="Unassembled WGS sequence"/>
</dbReference>
<evidence type="ECO:0000313" key="2">
    <source>
        <dbReference type="Proteomes" id="UP000886595"/>
    </source>
</evidence>
<accession>A0A8X7WD74</accession>
<sequence>MNNFSELPSFPASFVGGRARPCRLPANPFSSPIPAWAEFLEADRDAVPMAPLKHRRSYLLDDGPCSEIREEGLLKIRRKYGIPHLVGMRCSS</sequence>
<proteinExistence type="predicted"/>
<protein>
    <submittedName>
        <fullName evidence="1">Uncharacterized protein</fullName>
    </submittedName>
</protein>
<evidence type="ECO:0000313" key="1">
    <source>
        <dbReference type="EMBL" id="KAG2328559.1"/>
    </source>
</evidence>
<dbReference type="AlphaFoldDB" id="A0A8X7WD74"/>
<keyword evidence="2" id="KW-1185">Reference proteome</keyword>
<name>A0A8X7WD74_BRACI</name>
<gene>
    <name evidence="1" type="ORF">Bca52824_011287</name>
</gene>